<dbReference type="InterPro" id="IPR042274">
    <property type="entry name" value="YycH/YycI_2"/>
</dbReference>
<keyword evidence="5" id="KW-1185">Reference proteome</keyword>
<dbReference type="Gene3D" id="3.30.310.160">
    <property type="entry name" value="YycH protein, domain 2"/>
    <property type="match status" value="1"/>
</dbReference>
<evidence type="ECO:0000313" key="3">
    <source>
        <dbReference type="EMBL" id="MBD1222333.1"/>
    </source>
</evidence>
<dbReference type="GeneID" id="71516451"/>
<dbReference type="RefSeq" id="WP_060678566.1">
    <property type="nucleotide sequence ID" value="NZ_CP017962.1"/>
</dbReference>
<proteinExistence type="predicted"/>
<evidence type="ECO:0000313" key="2">
    <source>
        <dbReference type="EMBL" id="APC50108.1"/>
    </source>
</evidence>
<reference evidence="3 5" key="2">
    <citation type="submission" date="2020-09" db="EMBL/GenBank/DDBJ databases">
        <title>Draft Genome Sequences of Oil-Oxidizing Bacteria Halomonas titanicae, Marinobacter lutaoensis, and Virgibacillus halodenitrificans Isolated from Highly Saline Environments.</title>
        <authorList>
            <person name="Grouzdev D.S."/>
            <person name="Sokolova D.S."/>
            <person name="Semenova E.M."/>
            <person name="Borzenkov I.A."/>
            <person name="Bidzhieva S.K."/>
            <person name="Poltaraus A.B."/>
            <person name="Nazina T.N."/>
        </authorList>
    </citation>
    <scope>NUCLEOTIDE SEQUENCE [LARGE SCALE GENOMIC DNA]</scope>
    <source>
        <strain evidence="3 5">VKM B-3472D</strain>
    </source>
</reference>
<dbReference type="Proteomes" id="UP000621631">
    <property type="component" value="Unassembled WGS sequence"/>
</dbReference>
<dbReference type="AlphaFoldDB" id="A0AAC9NMJ9"/>
<feature type="domain" description="Regulatory protein YycH" evidence="1">
    <location>
        <begin position="4"/>
        <end position="435"/>
    </location>
</feature>
<dbReference type="Proteomes" id="UP000182945">
    <property type="component" value="Chromosome"/>
</dbReference>
<dbReference type="KEGG" id="vhl:BME96_18730"/>
<accession>A0AAC9NMJ9</accession>
<gene>
    <name evidence="2" type="ORF">BME96_18730</name>
    <name evidence="3" type="ORF">IC602_06915</name>
</gene>
<dbReference type="Pfam" id="PF07435">
    <property type="entry name" value="YycH"/>
    <property type="match status" value="1"/>
</dbReference>
<name>A0AAC9NMJ9_VIRHA</name>
<sequence>MKLETAKSFALVVLVGVSLLLTFGLWTYQPNQTPVGGPDLLKEIDIGGMKETKKSLIEPISVIFHTNGAHFGYDEPDKRQGFYNELQSTVLYDFRAGEKKGDIQPYDIEMIYPDDLPMEILPYLFSFKDDIEEFPTWSFDRMYFTFIEESSSLKIQFISIDNRHKATAVINDSQIYSRLWKTIDSQKNLTEYLVFKEGKRDIFFPSGSPDVKKWSLSVSSIPATKLVNDLFLDPSRVSRSIASSITEGEVYFTDGVRELSVDHNGNRMEFFNPITSQYQQKNPLELLDSSIEKVNGHKGWTEEFNLMDIEPSINKITYQMFYRGYPVFNKYNMASISQEFRNQDLYRYQRSLFKLNNSLGKESVYISSGEEVLKEIEGMDSQKKQNILDIKLGYELKYQENDLSDYVTLEPTWYVNYNGAWEQINTTGNNKAEGGS</sequence>
<evidence type="ECO:0000259" key="1">
    <source>
        <dbReference type="Pfam" id="PF07435"/>
    </source>
</evidence>
<dbReference type="CDD" id="cd15787">
    <property type="entry name" value="YycH_N"/>
    <property type="match status" value="1"/>
</dbReference>
<evidence type="ECO:0000313" key="5">
    <source>
        <dbReference type="Proteomes" id="UP000621631"/>
    </source>
</evidence>
<evidence type="ECO:0000313" key="4">
    <source>
        <dbReference type="Proteomes" id="UP000182945"/>
    </source>
</evidence>
<organism evidence="2 4">
    <name type="scientific">Virgibacillus halodenitrificans</name>
    <name type="common">Bacillus halodenitrificans</name>
    <dbReference type="NCBI Taxonomy" id="1482"/>
    <lineage>
        <taxon>Bacteria</taxon>
        <taxon>Bacillati</taxon>
        <taxon>Bacillota</taxon>
        <taxon>Bacilli</taxon>
        <taxon>Bacillales</taxon>
        <taxon>Bacillaceae</taxon>
        <taxon>Virgibacillus</taxon>
    </lineage>
</organism>
<protein>
    <submittedName>
        <fullName evidence="3">Two-component system regulatory protein YycI</fullName>
    </submittedName>
</protein>
<dbReference type="EMBL" id="JACWEZ010000003">
    <property type="protein sequence ID" value="MBD1222333.1"/>
    <property type="molecule type" value="Genomic_DNA"/>
</dbReference>
<reference evidence="2 4" key="1">
    <citation type="submission" date="2016-11" db="EMBL/GenBank/DDBJ databases">
        <title>Complete genome sequencing of Virgibacillus halodenitrificans PDB-F2.</title>
        <authorList>
            <person name="Sun Z."/>
            <person name="Zhou Y."/>
            <person name="Li H."/>
        </authorList>
    </citation>
    <scope>NUCLEOTIDE SEQUENCE [LARGE SCALE GENOMIC DNA]</scope>
    <source>
        <strain evidence="2 4">PDB-F2</strain>
    </source>
</reference>
<dbReference type="InterPro" id="IPR009996">
    <property type="entry name" value="YycH"/>
</dbReference>
<dbReference type="EMBL" id="CP017962">
    <property type="protein sequence ID" value="APC50108.1"/>
    <property type="molecule type" value="Genomic_DNA"/>
</dbReference>